<sequence length="73" mass="8281">MRRTKRLNFSFWVSTIVNVVLTGAGVLWWYSVNEDSFIKVFGAVFYAVACVNVIVLELFALVSMRQKSTSEKG</sequence>
<proteinExistence type="predicted"/>
<evidence type="ECO:0000313" key="2">
    <source>
        <dbReference type="EMBL" id="MBP1989324.1"/>
    </source>
</evidence>
<evidence type="ECO:0000313" key="3">
    <source>
        <dbReference type="Proteomes" id="UP001519287"/>
    </source>
</evidence>
<name>A0ABS4IRW9_9BACL</name>
<feature type="transmembrane region" description="Helical" evidence="1">
    <location>
        <begin position="36"/>
        <end position="62"/>
    </location>
</feature>
<keyword evidence="1" id="KW-1133">Transmembrane helix</keyword>
<protein>
    <submittedName>
        <fullName evidence="2">Tic20 family protein</fullName>
    </submittedName>
</protein>
<organism evidence="2 3">
    <name type="scientific">Paenibacillus eucommiae</name>
    <dbReference type="NCBI Taxonomy" id="1355755"/>
    <lineage>
        <taxon>Bacteria</taxon>
        <taxon>Bacillati</taxon>
        <taxon>Bacillota</taxon>
        <taxon>Bacilli</taxon>
        <taxon>Bacillales</taxon>
        <taxon>Paenibacillaceae</taxon>
        <taxon>Paenibacillus</taxon>
    </lineage>
</organism>
<comment type="caution">
    <text evidence="2">The sequence shown here is derived from an EMBL/GenBank/DDBJ whole genome shotgun (WGS) entry which is preliminary data.</text>
</comment>
<gene>
    <name evidence="2" type="ORF">J2Z66_000919</name>
</gene>
<keyword evidence="3" id="KW-1185">Reference proteome</keyword>
<feature type="transmembrane region" description="Helical" evidence="1">
    <location>
        <begin position="7"/>
        <end position="30"/>
    </location>
</feature>
<reference evidence="2 3" key="1">
    <citation type="submission" date="2021-03" db="EMBL/GenBank/DDBJ databases">
        <title>Genomic Encyclopedia of Type Strains, Phase IV (KMG-IV): sequencing the most valuable type-strain genomes for metagenomic binning, comparative biology and taxonomic classification.</title>
        <authorList>
            <person name="Goeker M."/>
        </authorList>
    </citation>
    <scope>NUCLEOTIDE SEQUENCE [LARGE SCALE GENOMIC DNA]</scope>
    <source>
        <strain evidence="2 3">DSM 26048</strain>
    </source>
</reference>
<dbReference type="Proteomes" id="UP001519287">
    <property type="component" value="Unassembled WGS sequence"/>
</dbReference>
<evidence type="ECO:0000256" key="1">
    <source>
        <dbReference type="SAM" id="Phobius"/>
    </source>
</evidence>
<accession>A0ABS4IRW9</accession>
<dbReference type="EMBL" id="JAGGLB010000002">
    <property type="protein sequence ID" value="MBP1989324.1"/>
    <property type="molecule type" value="Genomic_DNA"/>
</dbReference>
<dbReference type="RefSeq" id="WP_209970145.1">
    <property type="nucleotide sequence ID" value="NZ_JAGGLB010000002.1"/>
</dbReference>
<keyword evidence="1" id="KW-0812">Transmembrane</keyword>
<keyword evidence="1" id="KW-0472">Membrane</keyword>